<proteinExistence type="predicted"/>
<keyword evidence="3" id="KW-1185">Reference proteome</keyword>
<dbReference type="EMBL" id="KK914222">
    <property type="protein sequence ID" value="KDP46045.1"/>
    <property type="molecule type" value="Genomic_DNA"/>
</dbReference>
<protein>
    <submittedName>
        <fullName evidence="2">Uncharacterized protein</fullName>
    </submittedName>
</protein>
<gene>
    <name evidence="2" type="ORF">JCGZ_13491</name>
</gene>
<evidence type="ECO:0000313" key="2">
    <source>
        <dbReference type="EMBL" id="KDP46045.1"/>
    </source>
</evidence>
<feature type="compositionally biased region" description="Basic and acidic residues" evidence="1">
    <location>
        <begin position="100"/>
        <end position="116"/>
    </location>
</feature>
<accession>A0A067LMK3</accession>
<evidence type="ECO:0000256" key="1">
    <source>
        <dbReference type="SAM" id="MobiDB-lite"/>
    </source>
</evidence>
<dbReference type="AlphaFoldDB" id="A0A067LMK3"/>
<sequence>MLEISRGLRIRDQLELGVPNLAENGLDSGFATTIHGGSVLRALPPKSIGEKDSPGSLNCVNEDHGRVPLIEHLKFECLVAGIRGRWPENAVKQGRGGYRATEERNEKEERKWGQKK</sequence>
<evidence type="ECO:0000313" key="3">
    <source>
        <dbReference type="Proteomes" id="UP000027138"/>
    </source>
</evidence>
<dbReference type="Proteomes" id="UP000027138">
    <property type="component" value="Unassembled WGS sequence"/>
</dbReference>
<reference evidence="2 3" key="1">
    <citation type="journal article" date="2014" name="PLoS ONE">
        <title>Global Analysis of Gene Expression Profiles in Physic Nut (Jatropha curcas L.) Seedlings Exposed to Salt Stress.</title>
        <authorList>
            <person name="Zhang L."/>
            <person name="Zhang C."/>
            <person name="Wu P."/>
            <person name="Chen Y."/>
            <person name="Li M."/>
            <person name="Jiang H."/>
            <person name="Wu G."/>
        </authorList>
    </citation>
    <scope>NUCLEOTIDE SEQUENCE [LARGE SCALE GENOMIC DNA]</scope>
    <source>
        <strain evidence="3">cv. GZQX0401</strain>
        <tissue evidence="2">Young leaves</tissue>
    </source>
</reference>
<organism evidence="2 3">
    <name type="scientific">Jatropha curcas</name>
    <name type="common">Barbados nut</name>
    <dbReference type="NCBI Taxonomy" id="180498"/>
    <lineage>
        <taxon>Eukaryota</taxon>
        <taxon>Viridiplantae</taxon>
        <taxon>Streptophyta</taxon>
        <taxon>Embryophyta</taxon>
        <taxon>Tracheophyta</taxon>
        <taxon>Spermatophyta</taxon>
        <taxon>Magnoliopsida</taxon>
        <taxon>eudicotyledons</taxon>
        <taxon>Gunneridae</taxon>
        <taxon>Pentapetalae</taxon>
        <taxon>rosids</taxon>
        <taxon>fabids</taxon>
        <taxon>Malpighiales</taxon>
        <taxon>Euphorbiaceae</taxon>
        <taxon>Crotonoideae</taxon>
        <taxon>Jatropheae</taxon>
        <taxon>Jatropha</taxon>
    </lineage>
</organism>
<name>A0A067LMK3_JATCU</name>
<feature type="region of interest" description="Disordered" evidence="1">
    <location>
        <begin position="90"/>
        <end position="116"/>
    </location>
</feature>